<proteinExistence type="inferred from homology"/>
<evidence type="ECO:0000259" key="7">
    <source>
        <dbReference type="Pfam" id="PF00082"/>
    </source>
</evidence>
<dbReference type="InterPro" id="IPR015500">
    <property type="entry name" value="Peptidase_S8_subtilisin-rel"/>
</dbReference>
<sequence>MMVNAYDALLVATHEVPAAPARFALVLQPSQDPAERTSAVLNALIGLGATVKPLSSLDPRVLVVELPGRVFTDPASSFEAAYALADQFDVEAAEPDLPTDFFPDSTSGEIRFAEESAGFPPGCWVPERPQLYDNPLWALKNMNVPEAWKYSQDHDRPDRGDGIIVAQPDTGVTAHRELAGTLTVPGYDVLDRDSDPTDPLGPGGNPGHGTATASVLVASETPTVTGSAPKARHMPIRAIRSVIRVSQVSVAEAIDWATDHGAHVITMSLGGLFSFSLHRALRRAVAADVVVLAAAGNCVRTVVWPARYEECVAVGGVNWEDVQWPGSCRGPAVDVSAPAENVLRATVRNGDGARDFGQGQGTSFAVALTAGVAALWLAHHGRANLIGAARARGETLQAMFLRLVRATARRPTDWKSFEMGAGVVDARALLAADFDLGRDRETLSHTAGADVTVRSLVAEAVSPEAAVDDELDWHRFGPELSFAMLREQQVSGGLQAETPAAPADLSATLAKALTNPKLLRRFGLHTSEPEVGVKGES</sequence>
<dbReference type="SUPFAM" id="SSF52743">
    <property type="entry name" value="Subtilisin-like"/>
    <property type="match status" value="1"/>
</dbReference>
<dbReference type="EMBL" id="JAXAVU010000016">
    <property type="protein sequence ID" value="MDX8148789.1"/>
    <property type="molecule type" value="Genomic_DNA"/>
</dbReference>
<comment type="caution">
    <text evidence="8">The sequence shown here is derived from an EMBL/GenBank/DDBJ whole genome shotgun (WGS) entry which is preliminary data.</text>
</comment>
<feature type="region of interest" description="Disordered" evidence="6">
    <location>
        <begin position="186"/>
        <end position="211"/>
    </location>
</feature>
<dbReference type="RefSeq" id="WP_319980760.1">
    <property type="nucleotide sequence ID" value="NZ_JAXAVU010000016.1"/>
</dbReference>
<dbReference type="PANTHER" id="PTHR43806:SF11">
    <property type="entry name" value="CEREVISIN-RELATED"/>
    <property type="match status" value="1"/>
</dbReference>
<keyword evidence="4 5" id="KW-0720">Serine protease</keyword>
<feature type="active site" description="Charge relay system" evidence="5">
    <location>
        <position position="208"/>
    </location>
</feature>
<accession>A0ABU4VC71</accession>
<dbReference type="PROSITE" id="PS51892">
    <property type="entry name" value="SUBTILASE"/>
    <property type="match status" value="1"/>
</dbReference>
<evidence type="ECO:0000256" key="1">
    <source>
        <dbReference type="ARBA" id="ARBA00011073"/>
    </source>
</evidence>
<dbReference type="InterPro" id="IPR000209">
    <property type="entry name" value="Peptidase_S8/S53_dom"/>
</dbReference>
<dbReference type="Gene3D" id="3.40.50.200">
    <property type="entry name" value="Peptidase S8/S53 domain"/>
    <property type="match status" value="1"/>
</dbReference>
<dbReference type="PRINTS" id="PR00723">
    <property type="entry name" value="SUBTILISIN"/>
</dbReference>
<comment type="similarity">
    <text evidence="1 5">Belongs to the peptidase S8 family.</text>
</comment>
<dbReference type="InterPro" id="IPR050131">
    <property type="entry name" value="Peptidase_S8_subtilisin-like"/>
</dbReference>
<keyword evidence="2 5" id="KW-0645">Protease</keyword>
<dbReference type="InterPro" id="IPR036852">
    <property type="entry name" value="Peptidase_S8/S53_dom_sf"/>
</dbReference>
<dbReference type="PANTHER" id="PTHR43806">
    <property type="entry name" value="PEPTIDASE S8"/>
    <property type="match status" value="1"/>
</dbReference>
<reference evidence="8 9" key="1">
    <citation type="submission" date="2023-11" db="EMBL/GenBank/DDBJ databases">
        <title>Lentzea sokolovensis, sp. nov., Lentzea kristufkii, sp. nov., and Lentzea miocenensis, sp. nov., rare actinobacteria from Sokolov Coal Basin, Miocene lacustrine sediment, Czech Republic.</title>
        <authorList>
            <person name="Lara A."/>
            <person name="Kotroba L."/>
            <person name="Nouioui I."/>
            <person name="Neumann-Schaal M."/>
            <person name="Mast Y."/>
            <person name="Chronakova A."/>
        </authorList>
    </citation>
    <scope>NUCLEOTIDE SEQUENCE [LARGE SCALE GENOMIC DNA]</scope>
    <source>
        <strain evidence="8 9">BCCO 10_0061</strain>
    </source>
</reference>
<gene>
    <name evidence="8" type="ORF">SK854_42200</name>
</gene>
<evidence type="ECO:0000313" key="8">
    <source>
        <dbReference type="EMBL" id="MDX8148789.1"/>
    </source>
</evidence>
<name>A0ABU4VC71_9PSEU</name>
<dbReference type="Proteomes" id="UP001285352">
    <property type="component" value="Unassembled WGS sequence"/>
</dbReference>
<evidence type="ECO:0000313" key="9">
    <source>
        <dbReference type="Proteomes" id="UP001285352"/>
    </source>
</evidence>
<evidence type="ECO:0000256" key="2">
    <source>
        <dbReference type="ARBA" id="ARBA00022670"/>
    </source>
</evidence>
<feature type="active site" description="Charge relay system" evidence="5">
    <location>
        <position position="363"/>
    </location>
</feature>
<keyword evidence="9" id="KW-1185">Reference proteome</keyword>
<dbReference type="Pfam" id="PF00082">
    <property type="entry name" value="Peptidase_S8"/>
    <property type="match status" value="1"/>
</dbReference>
<evidence type="ECO:0000256" key="6">
    <source>
        <dbReference type="SAM" id="MobiDB-lite"/>
    </source>
</evidence>
<evidence type="ECO:0000256" key="5">
    <source>
        <dbReference type="PROSITE-ProRule" id="PRU01240"/>
    </source>
</evidence>
<feature type="active site" description="Charge relay system" evidence="5">
    <location>
        <position position="169"/>
    </location>
</feature>
<keyword evidence="3 5" id="KW-0378">Hydrolase</keyword>
<organism evidence="8 9">
    <name type="scientific">Lentzea sokolovensis</name>
    <dbReference type="NCBI Taxonomy" id="3095429"/>
    <lineage>
        <taxon>Bacteria</taxon>
        <taxon>Bacillati</taxon>
        <taxon>Actinomycetota</taxon>
        <taxon>Actinomycetes</taxon>
        <taxon>Pseudonocardiales</taxon>
        <taxon>Pseudonocardiaceae</taxon>
        <taxon>Lentzea</taxon>
    </lineage>
</organism>
<evidence type="ECO:0000256" key="3">
    <source>
        <dbReference type="ARBA" id="ARBA00022801"/>
    </source>
</evidence>
<feature type="domain" description="Peptidase S8/S53" evidence="7">
    <location>
        <begin position="160"/>
        <end position="382"/>
    </location>
</feature>
<evidence type="ECO:0000256" key="4">
    <source>
        <dbReference type="ARBA" id="ARBA00022825"/>
    </source>
</evidence>
<protein>
    <submittedName>
        <fullName evidence="8">S8 family serine peptidase</fullName>
    </submittedName>
</protein>